<dbReference type="CDD" id="cd16913">
    <property type="entry name" value="YkuD_like"/>
    <property type="match status" value="1"/>
</dbReference>
<dbReference type="FunFam" id="3.30.70.270:FF:000020">
    <property type="entry name" value="Transposon Tf2-6 polyprotein-like Protein"/>
    <property type="match status" value="1"/>
</dbReference>
<comment type="caution">
    <text evidence="2">The sequence shown here is derived from an EMBL/GenBank/DDBJ whole genome shotgun (WGS) entry which is preliminary data.</text>
</comment>
<evidence type="ECO:0000259" key="1">
    <source>
        <dbReference type="PROSITE" id="PS50878"/>
    </source>
</evidence>
<sequence length="224" mass="25122">MRESNIHKIAFRTHEGHYEFLVMPFGLTNAPTTFQGLMNKLFKKHLRKFVLVFFDDILVYSVDWASHLEHLRTVLEILKSHQLYAKRSKCCFGSREVDFIGYVISGGCISMDESKAKSIYTWPVPTTVKGLRGFLGLSGYYRRFVRGYGCLARPLTDLLKKGSCKSGLEEEEAFGKLKEAVCSAPVLALPDFNSEFIVEADASDSGVGAVLVQKGRPLHFSARA</sequence>
<dbReference type="InterPro" id="IPR051320">
    <property type="entry name" value="Viral_Replic_Matur_Polypro"/>
</dbReference>
<name>A0A9W7HMA2_HIBTR</name>
<dbReference type="GO" id="GO:0016740">
    <property type="term" value="F:transferase activity"/>
    <property type="evidence" value="ECO:0007669"/>
    <property type="project" value="InterPro"/>
</dbReference>
<evidence type="ECO:0000313" key="2">
    <source>
        <dbReference type="EMBL" id="GMI79921.1"/>
    </source>
</evidence>
<feature type="domain" description="Reverse transcriptase" evidence="1">
    <location>
        <begin position="1"/>
        <end position="104"/>
    </location>
</feature>
<dbReference type="Pfam" id="PF17919">
    <property type="entry name" value="RT_RNaseH_2"/>
    <property type="match status" value="1"/>
</dbReference>
<dbReference type="InterPro" id="IPR000477">
    <property type="entry name" value="RT_dom"/>
</dbReference>
<dbReference type="PANTHER" id="PTHR33064">
    <property type="entry name" value="POL PROTEIN"/>
    <property type="match status" value="1"/>
</dbReference>
<dbReference type="InterPro" id="IPR005490">
    <property type="entry name" value="LD_TPept_cat_dom"/>
</dbReference>
<dbReference type="CDD" id="cd01647">
    <property type="entry name" value="RT_LTR"/>
    <property type="match status" value="1"/>
</dbReference>
<evidence type="ECO:0000313" key="3">
    <source>
        <dbReference type="Proteomes" id="UP001165190"/>
    </source>
</evidence>
<dbReference type="OrthoDB" id="1002013at2759"/>
<dbReference type="InterPro" id="IPR041577">
    <property type="entry name" value="RT_RNaseH_2"/>
</dbReference>
<accession>A0A9W7HMA2</accession>
<dbReference type="InterPro" id="IPR043502">
    <property type="entry name" value="DNA/RNA_pol_sf"/>
</dbReference>
<protein>
    <recommendedName>
        <fullName evidence="1">Reverse transcriptase domain-containing protein</fullName>
    </recommendedName>
</protein>
<dbReference type="Gene3D" id="3.30.70.270">
    <property type="match status" value="2"/>
</dbReference>
<dbReference type="FunFam" id="3.30.70.270:FF:000003">
    <property type="entry name" value="Transposon Ty3-G Gag-Pol polyprotein"/>
    <property type="match status" value="1"/>
</dbReference>
<proteinExistence type="predicted"/>
<reference evidence="2" key="1">
    <citation type="submission" date="2023-05" db="EMBL/GenBank/DDBJ databases">
        <title>Genome and transcriptome analyses reveal genes involved in the formation of fine ridges on petal epidermal cells in Hibiscus trionum.</title>
        <authorList>
            <person name="Koshimizu S."/>
            <person name="Masuda S."/>
            <person name="Ishii T."/>
            <person name="Shirasu K."/>
            <person name="Hoshino A."/>
            <person name="Arita M."/>
        </authorList>
    </citation>
    <scope>NUCLEOTIDE SEQUENCE</scope>
    <source>
        <strain evidence="2">Hamamatsu line</strain>
    </source>
</reference>
<dbReference type="PANTHER" id="PTHR33064:SF37">
    <property type="entry name" value="RIBONUCLEASE H"/>
    <property type="match status" value="1"/>
</dbReference>
<dbReference type="Gene3D" id="3.10.10.10">
    <property type="entry name" value="HIV Type 1 Reverse Transcriptase, subunit A, domain 1"/>
    <property type="match status" value="1"/>
</dbReference>
<dbReference type="Proteomes" id="UP001165190">
    <property type="component" value="Unassembled WGS sequence"/>
</dbReference>
<dbReference type="Pfam" id="PF00078">
    <property type="entry name" value="RVT_1"/>
    <property type="match status" value="1"/>
</dbReference>
<dbReference type="SUPFAM" id="SSF56672">
    <property type="entry name" value="DNA/RNA polymerases"/>
    <property type="match status" value="1"/>
</dbReference>
<gene>
    <name evidence="2" type="ORF">HRI_001661400</name>
</gene>
<dbReference type="AlphaFoldDB" id="A0A9W7HMA2"/>
<dbReference type="EMBL" id="BSYR01000017">
    <property type="protein sequence ID" value="GMI79921.1"/>
    <property type="molecule type" value="Genomic_DNA"/>
</dbReference>
<dbReference type="PROSITE" id="PS50878">
    <property type="entry name" value="RT_POL"/>
    <property type="match status" value="1"/>
</dbReference>
<keyword evidence="3" id="KW-1185">Reference proteome</keyword>
<dbReference type="InterPro" id="IPR043128">
    <property type="entry name" value="Rev_trsase/Diguanyl_cyclase"/>
</dbReference>
<organism evidence="2 3">
    <name type="scientific">Hibiscus trionum</name>
    <name type="common">Flower of an hour</name>
    <dbReference type="NCBI Taxonomy" id="183268"/>
    <lineage>
        <taxon>Eukaryota</taxon>
        <taxon>Viridiplantae</taxon>
        <taxon>Streptophyta</taxon>
        <taxon>Embryophyta</taxon>
        <taxon>Tracheophyta</taxon>
        <taxon>Spermatophyta</taxon>
        <taxon>Magnoliopsida</taxon>
        <taxon>eudicotyledons</taxon>
        <taxon>Gunneridae</taxon>
        <taxon>Pentapetalae</taxon>
        <taxon>rosids</taxon>
        <taxon>malvids</taxon>
        <taxon>Malvales</taxon>
        <taxon>Malvaceae</taxon>
        <taxon>Malvoideae</taxon>
        <taxon>Hibiscus</taxon>
    </lineage>
</organism>